<sequence>MLPETRKPQAPAQIINNLPYLSYLFPAKCVLLPLLINCHSSLRFKLRAASHFIFIIFIGFHFPLLIVAGVY</sequence>
<evidence type="ECO:0000256" key="1">
    <source>
        <dbReference type="SAM" id="Phobius"/>
    </source>
</evidence>
<reference evidence="2 3" key="1">
    <citation type="submission" date="2015-06" db="EMBL/GenBank/DDBJ databases">
        <title>Genome sequencing of Cronobacter sp. strain DJ34 isolated from petroleum contaminated sludge of Duliajan Oil Fields, Assam, India.</title>
        <authorList>
            <person name="Pal S."/>
            <person name="Banerjee T.D."/>
            <person name="Roy A."/>
            <person name="Sar P."/>
            <person name="Kazy S.K."/>
        </authorList>
    </citation>
    <scope>NUCLEOTIDE SEQUENCE [LARGE SCALE GENOMIC DNA]</scope>
    <source>
        <strain evidence="2 3">DJ34</strain>
    </source>
</reference>
<proteinExistence type="predicted"/>
<dbReference type="EMBL" id="LFEJ01000003">
    <property type="protein sequence ID" value="KMV36352.1"/>
    <property type="molecule type" value="Genomic_DNA"/>
</dbReference>
<accession>A0A0J8VTL0</accession>
<comment type="caution">
    <text evidence="2">The sequence shown here is derived from an EMBL/GenBank/DDBJ whole genome shotgun (WGS) entry which is preliminary data.</text>
</comment>
<keyword evidence="1" id="KW-0812">Transmembrane</keyword>
<feature type="transmembrane region" description="Helical" evidence="1">
    <location>
        <begin position="48"/>
        <end position="70"/>
    </location>
</feature>
<protein>
    <submittedName>
        <fullName evidence="2">Uncharacterized protein</fullName>
    </submittedName>
</protein>
<gene>
    <name evidence="2" type="ORF">ACH50_02790</name>
</gene>
<keyword evidence="3" id="KW-1185">Reference proteome</keyword>
<organism evidence="2 3">
    <name type="scientific">Franconibacter pulveris</name>
    <dbReference type="NCBI Taxonomy" id="435910"/>
    <lineage>
        <taxon>Bacteria</taxon>
        <taxon>Pseudomonadati</taxon>
        <taxon>Pseudomonadota</taxon>
        <taxon>Gammaproteobacteria</taxon>
        <taxon>Enterobacterales</taxon>
        <taxon>Enterobacteriaceae</taxon>
        <taxon>Franconibacter</taxon>
    </lineage>
</organism>
<keyword evidence="1" id="KW-0472">Membrane</keyword>
<keyword evidence="1" id="KW-1133">Transmembrane helix</keyword>
<evidence type="ECO:0000313" key="2">
    <source>
        <dbReference type="EMBL" id="KMV36352.1"/>
    </source>
</evidence>
<dbReference type="AlphaFoldDB" id="A0A0J8VTL0"/>
<name>A0A0J8VTL0_9ENTR</name>
<dbReference type="PATRIC" id="fig|1656095.3.peg.338"/>
<dbReference type="Proteomes" id="UP000037315">
    <property type="component" value="Unassembled WGS sequence"/>
</dbReference>
<evidence type="ECO:0000313" key="3">
    <source>
        <dbReference type="Proteomes" id="UP000037315"/>
    </source>
</evidence>